<evidence type="ECO:0000256" key="8">
    <source>
        <dbReference type="PIRSR" id="PIRSR623612-1"/>
    </source>
</evidence>
<feature type="domain" description="Peptidase M4 C-terminal" evidence="11">
    <location>
        <begin position="342"/>
        <end position="511"/>
    </location>
</feature>
<evidence type="ECO:0000259" key="12">
    <source>
        <dbReference type="Pfam" id="PF07504"/>
    </source>
</evidence>
<accession>A0A841BJM1</accession>
<dbReference type="InterPro" id="IPR001570">
    <property type="entry name" value="Peptidase_M4_C_domain"/>
</dbReference>
<evidence type="ECO:0000256" key="2">
    <source>
        <dbReference type="ARBA" id="ARBA00022670"/>
    </source>
</evidence>
<dbReference type="InterPro" id="IPR013320">
    <property type="entry name" value="ConA-like_dom_sf"/>
</dbReference>
<dbReference type="PANTHER" id="PTHR33794:SF1">
    <property type="entry name" value="BACILLOLYSIN"/>
    <property type="match status" value="1"/>
</dbReference>
<dbReference type="SUPFAM" id="SSF49899">
    <property type="entry name" value="Concanavalin A-like lectins/glucanases"/>
    <property type="match status" value="1"/>
</dbReference>
<dbReference type="InterPro" id="IPR023612">
    <property type="entry name" value="Peptidase_M4"/>
</dbReference>
<dbReference type="Pfam" id="PF07504">
    <property type="entry name" value="FTP"/>
    <property type="match status" value="1"/>
</dbReference>
<dbReference type="GO" id="GO:0046872">
    <property type="term" value="F:metal ion binding"/>
    <property type="evidence" value="ECO:0007669"/>
    <property type="project" value="UniProtKB-KW"/>
</dbReference>
<keyword evidence="2 13" id="KW-0645">Protease</keyword>
<dbReference type="AlphaFoldDB" id="A0A841BJM1"/>
<keyword evidence="6" id="KW-0862">Zinc</keyword>
<dbReference type="InterPro" id="IPR050728">
    <property type="entry name" value="Zinc_Metalloprotease_M4"/>
</dbReference>
<comment type="caution">
    <text evidence="13">The sequence shown here is derived from an EMBL/GenBank/DDBJ whole genome shotgun (WGS) entry which is preliminary data.</text>
</comment>
<keyword evidence="5" id="KW-0378">Hydrolase</keyword>
<feature type="active site" evidence="8">
    <location>
        <position position="330"/>
    </location>
</feature>
<dbReference type="GO" id="GO:0006508">
    <property type="term" value="P:proteolysis"/>
    <property type="evidence" value="ECO:0007669"/>
    <property type="project" value="UniProtKB-KW"/>
</dbReference>
<feature type="domain" description="Peptidase M4" evidence="10">
    <location>
        <begin position="195"/>
        <end position="336"/>
    </location>
</feature>
<dbReference type="Pfam" id="PF01447">
    <property type="entry name" value="Peptidase_M4"/>
    <property type="match status" value="1"/>
</dbReference>
<keyword evidence="14" id="KW-1185">Reference proteome</keyword>
<evidence type="ECO:0000256" key="4">
    <source>
        <dbReference type="ARBA" id="ARBA00022729"/>
    </source>
</evidence>
<dbReference type="CDD" id="cd09597">
    <property type="entry name" value="M4_TLP"/>
    <property type="match status" value="1"/>
</dbReference>
<dbReference type="PRINTS" id="PR00730">
    <property type="entry name" value="THERMOLYSIN"/>
</dbReference>
<dbReference type="InterPro" id="IPR011096">
    <property type="entry name" value="FTP_domain"/>
</dbReference>
<protein>
    <submittedName>
        <fullName evidence="13">Zn-dependent metalloprotease</fullName>
    </submittedName>
</protein>
<dbReference type="Gene3D" id="3.10.450.490">
    <property type="match status" value="1"/>
</dbReference>
<feature type="signal peptide" evidence="9">
    <location>
        <begin position="1"/>
        <end position="26"/>
    </location>
</feature>
<evidence type="ECO:0000313" key="14">
    <source>
        <dbReference type="Proteomes" id="UP000587527"/>
    </source>
</evidence>
<keyword evidence="4 9" id="KW-0732">Signal</keyword>
<gene>
    <name evidence="13" type="ORF">F4553_000361</name>
</gene>
<reference evidence="13 14" key="1">
    <citation type="submission" date="2020-08" db="EMBL/GenBank/DDBJ databases">
        <title>Sequencing the genomes of 1000 actinobacteria strains.</title>
        <authorList>
            <person name="Klenk H.-P."/>
        </authorList>
    </citation>
    <scope>NUCLEOTIDE SEQUENCE [LARGE SCALE GENOMIC DNA]</scope>
    <source>
        <strain evidence="13 14">DSM 45362</strain>
    </source>
</reference>
<dbReference type="RefSeq" id="WP_184831208.1">
    <property type="nucleotide sequence ID" value="NZ_JACHMN010000001.1"/>
</dbReference>
<evidence type="ECO:0000256" key="3">
    <source>
        <dbReference type="ARBA" id="ARBA00022723"/>
    </source>
</evidence>
<dbReference type="PANTHER" id="PTHR33794">
    <property type="entry name" value="BACILLOLYSIN"/>
    <property type="match status" value="1"/>
</dbReference>
<feature type="chain" id="PRO_5032516560" evidence="9">
    <location>
        <begin position="27"/>
        <end position="734"/>
    </location>
</feature>
<evidence type="ECO:0000256" key="1">
    <source>
        <dbReference type="ARBA" id="ARBA00009388"/>
    </source>
</evidence>
<organism evidence="13 14">
    <name type="scientific">Allocatelliglobosispora scoriae</name>
    <dbReference type="NCBI Taxonomy" id="643052"/>
    <lineage>
        <taxon>Bacteria</taxon>
        <taxon>Bacillati</taxon>
        <taxon>Actinomycetota</taxon>
        <taxon>Actinomycetes</taxon>
        <taxon>Micromonosporales</taxon>
        <taxon>Micromonosporaceae</taxon>
        <taxon>Allocatelliglobosispora</taxon>
    </lineage>
</organism>
<dbReference type="Gene3D" id="1.10.390.10">
    <property type="entry name" value="Neutral Protease Domain 2"/>
    <property type="match status" value="1"/>
</dbReference>
<dbReference type="InterPro" id="IPR013856">
    <property type="entry name" value="Peptidase_M4_domain"/>
</dbReference>
<keyword evidence="7 13" id="KW-0482">Metalloprotease</keyword>
<evidence type="ECO:0000256" key="5">
    <source>
        <dbReference type="ARBA" id="ARBA00022801"/>
    </source>
</evidence>
<dbReference type="Pfam" id="PF02868">
    <property type="entry name" value="Peptidase_M4_C"/>
    <property type="match status" value="1"/>
</dbReference>
<evidence type="ECO:0000259" key="10">
    <source>
        <dbReference type="Pfam" id="PF01447"/>
    </source>
</evidence>
<dbReference type="InterPro" id="IPR027268">
    <property type="entry name" value="Peptidase_M4/M1_CTD_sf"/>
</dbReference>
<evidence type="ECO:0000256" key="6">
    <source>
        <dbReference type="ARBA" id="ARBA00022833"/>
    </source>
</evidence>
<keyword evidence="3" id="KW-0479">Metal-binding</keyword>
<evidence type="ECO:0000256" key="7">
    <source>
        <dbReference type="ARBA" id="ARBA00023049"/>
    </source>
</evidence>
<evidence type="ECO:0000259" key="11">
    <source>
        <dbReference type="Pfam" id="PF02868"/>
    </source>
</evidence>
<name>A0A841BJM1_9ACTN</name>
<sequence>MRRTLASIGAALLVAGLLTSTTTAPAAGAPPSPVAAAAKALQQHGPAVQAATGDAFAAGRSVVDADGGGHVRFTRTHRGLAVRGGDVVVHTAPGGAFESATSGLAAPLAVPTVTPAVPAADAAATARKAFAGQITSTGTPTLLIDATTGPGRLAWETVVRGMTLDKQTPSVLHVVTDAGSGTVIEAWDEIETVLGTGNTFYAGTVPLDTTFTTSYAMIDPSHGNNRTCTMNHGTSACITFTDADNIWGNGTLADQATVGADAHFTAAVTYDYFKNVHGRAGITGSGAGIVSRVHYGSNFNNAFWDGTQITYGDGIGNAKPFTSLDVGGHEIGHGYTNALVALTYTGESGGINEASSDIWGTAVEFTAAAPGDPGDYLIGEEIDMLGTGEPVRYMFDPALDGVAHSCWSPATAGAGNHAAAGVGDHFFFDLAEGTGFTPYGYSPVCGTAAPVIGIGRAKAEKIWYRALNLYFVSNTTYAGARVGTLAATADLYGRCSAEYRTVHAAWNAVNVLADDPCAAPATGSMLWLRADAGVATSGGLVTNWLDQSGTAHHASQAVAALQPTLVAGVVNGKPVVRFGGAQSLNLTTVNPTRFTVFVVGKNSRTASTPPGAILGGIGANPNNQLRWENPTQSGVLGTGNGIPLTVTTVGSTGAFHALSVRYDGATLRVYRDGVLKSSTAVVSTGPWLLNNIGSYLATNYLLGDVAEILVYPSALTEGNRSTTNNYLRLKYALP</sequence>
<dbReference type="EMBL" id="JACHMN010000001">
    <property type="protein sequence ID" value="MBB5866982.1"/>
    <property type="molecule type" value="Genomic_DNA"/>
</dbReference>
<feature type="active site" description="Proton donor" evidence="8">
    <location>
        <position position="417"/>
    </location>
</feature>
<dbReference type="Gene3D" id="3.10.170.10">
    <property type="match status" value="1"/>
</dbReference>
<dbReference type="SUPFAM" id="SSF55486">
    <property type="entry name" value="Metalloproteases ('zincins'), catalytic domain"/>
    <property type="match status" value="1"/>
</dbReference>
<feature type="domain" description="FTP" evidence="12">
    <location>
        <begin position="56"/>
        <end position="101"/>
    </location>
</feature>
<proteinExistence type="inferred from homology"/>
<evidence type="ECO:0000256" key="9">
    <source>
        <dbReference type="SAM" id="SignalP"/>
    </source>
</evidence>
<comment type="similarity">
    <text evidence="1">Belongs to the peptidase M4 family.</text>
</comment>
<dbReference type="GO" id="GO:0004222">
    <property type="term" value="F:metalloendopeptidase activity"/>
    <property type="evidence" value="ECO:0007669"/>
    <property type="project" value="InterPro"/>
</dbReference>
<dbReference type="Proteomes" id="UP000587527">
    <property type="component" value="Unassembled WGS sequence"/>
</dbReference>
<dbReference type="Gene3D" id="2.60.120.200">
    <property type="match status" value="1"/>
</dbReference>
<evidence type="ECO:0000313" key="13">
    <source>
        <dbReference type="EMBL" id="MBB5866982.1"/>
    </source>
</evidence>